<dbReference type="Proteomes" id="UP000821865">
    <property type="component" value="Chromosome 5"/>
</dbReference>
<reference evidence="1" key="1">
    <citation type="submission" date="2020-05" db="EMBL/GenBank/DDBJ databases">
        <title>Large-scale comparative analyses of tick genomes elucidate their genetic diversity and vector capacities.</title>
        <authorList>
            <person name="Jia N."/>
            <person name="Wang J."/>
            <person name="Shi W."/>
            <person name="Du L."/>
            <person name="Sun Y."/>
            <person name="Zhan W."/>
            <person name="Jiang J."/>
            <person name="Wang Q."/>
            <person name="Zhang B."/>
            <person name="Ji P."/>
            <person name="Sakyi L.B."/>
            <person name="Cui X."/>
            <person name="Yuan T."/>
            <person name="Jiang B."/>
            <person name="Yang W."/>
            <person name="Lam T.T.-Y."/>
            <person name="Chang Q."/>
            <person name="Ding S."/>
            <person name="Wang X."/>
            <person name="Zhu J."/>
            <person name="Ruan X."/>
            <person name="Zhao L."/>
            <person name="Wei J."/>
            <person name="Que T."/>
            <person name="Du C."/>
            <person name="Cheng J."/>
            <person name="Dai P."/>
            <person name="Han X."/>
            <person name="Huang E."/>
            <person name="Gao Y."/>
            <person name="Liu J."/>
            <person name="Shao H."/>
            <person name="Ye R."/>
            <person name="Li L."/>
            <person name="Wei W."/>
            <person name="Wang X."/>
            <person name="Wang C."/>
            <person name="Yang T."/>
            <person name="Huo Q."/>
            <person name="Li W."/>
            <person name="Guo W."/>
            <person name="Chen H."/>
            <person name="Zhou L."/>
            <person name="Ni X."/>
            <person name="Tian J."/>
            <person name="Zhou Y."/>
            <person name="Sheng Y."/>
            <person name="Liu T."/>
            <person name="Pan Y."/>
            <person name="Xia L."/>
            <person name="Li J."/>
            <person name="Zhao F."/>
            <person name="Cao W."/>
        </authorList>
    </citation>
    <scope>NUCLEOTIDE SEQUENCE</scope>
    <source>
        <strain evidence="1">Dsil-2018</strain>
    </source>
</reference>
<proteinExistence type="predicted"/>
<keyword evidence="2" id="KW-1185">Reference proteome</keyword>
<dbReference type="EMBL" id="CM023474">
    <property type="protein sequence ID" value="KAH7950086.1"/>
    <property type="molecule type" value="Genomic_DNA"/>
</dbReference>
<comment type="caution">
    <text evidence="1">The sequence shown here is derived from an EMBL/GenBank/DDBJ whole genome shotgun (WGS) entry which is preliminary data.</text>
</comment>
<sequence>MGNTNSVLIVFDGKQVPYDVYYRGAEYKCYLHNKYIEVCDICGTVGHSADVCPTLTQKKWDSCDTLNPPAAHSAARTTRLVIRPAIAASRHPTSYSNDEGNAYDWNNKERTRRLGHRPLQVETQLSQHCSRRPKHKLPNAATHEDAAGFVDAAGLVDGASLVDAACLVEAGTHEVAVSHRDADTPEADRIQH</sequence>
<gene>
    <name evidence="1" type="ORF">HPB49_019493</name>
</gene>
<evidence type="ECO:0000313" key="1">
    <source>
        <dbReference type="EMBL" id="KAH7950086.1"/>
    </source>
</evidence>
<accession>A0ACB8CSQ6</accession>
<protein>
    <submittedName>
        <fullName evidence="1">Uncharacterized protein</fullName>
    </submittedName>
</protein>
<evidence type="ECO:0000313" key="2">
    <source>
        <dbReference type="Proteomes" id="UP000821865"/>
    </source>
</evidence>
<organism evidence="1 2">
    <name type="scientific">Dermacentor silvarum</name>
    <name type="common">Tick</name>
    <dbReference type="NCBI Taxonomy" id="543639"/>
    <lineage>
        <taxon>Eukaryota</taxon>
        <taxon>Metazoa</taxon>
        <taxon>Ecdysozoa</taxon>
        <taxon>Arthropoda</taxon>
        <taxon>Chelicerata</taxon>
        <taxon>Arachnida</taxon>
        <taxon>Acari</taxon>
        <taxon>Parasitiformes</taxon>
        <taxon>Ixodida</taxon>
        <taxon>Ixodoidea</taxon>
        <taxon>Ixodidae</taxon>
        <taxon>Rhipicephalinae</taxon>
        <taxon>Dermacentor</taxon>
    </lineage>
</organism>
<name>A0ACB8CSQ6_DERSI</name>